<feature type="transmembrane region" description="Helical" evidence="1">
    <location>
        <begin position="12"/>
        <end position="38"/>
    </location>
</feature>
<evidence type="ECO:0008006" key="4">
    <source>
        <dbReference type="Google" id="ProtNLM"/>
    </source>
</evidence>
<dbReference type="EMBL" id="JBHUDJ010000015">
    <property type="protein sequence ID" value="MFD1589323.1"/>
    <property type="molecule type" value="Genomic_DNA"/>
</dbReference>
<proteinExistence type="predicted"/>
<organism evidence="2 3">
    <name type="scientific">Halorientalis brevis</name>
    <dbReference type="NCBI Taxonomy" id="1126241"/>
    <lineage>
        <taxon>Archaea</taxon>
        <taxon>Methanobacteriati</taxon>
        <taxon>Methanobacteriota</taxon>
        <taxon>Stenosarchaea group</taxon>
        <taxon>Halobacteria</taxon>
        <taxon>Halobacteriales</taxon>
        <taxon>Haloarculaceae</taxon>
        <taxon>Halorientalis</taxon>
    </lineage>
</organism>
<keyword evidence="1" id="KW-0812">Transmembrane</keyword>
<gene>
    <name evidence="2" type="ORF">ACFR9U_20285</name>
</gene>
<feature type="transmembrane region" description="Helical" evidence="1">
    <location>
        <begin position="50"/>
        <end position="69"/>
    </location>
</feature>
<dbReference type="Proteomes" id="UP001597119">
    <property type="component" value="Unassembled WGS sequence"/>
</dbReference>
<evidence type="ECO:0000256" key="1">
    <source>
        <dbReference type="SAM" id="Phobius"/>
    </source>
</evidence>
<accession>A0ABD6CHI3</accession>
<name>A0ABD6CHI3_9EURY</name>
<reference evidence="2 3" key="1">
    <citation type="journal article" date="2019" name="Int. J. Syst. Evol. Microbiol.">
        <title>The Global Catalogue of Microorganisms (GCM) 10K type strain sequencing project: providing services to taxonomists for standard genome sequencing and annotation.</title>
        <authorList>
            <consortium name="The Broad Institute Genomics Platform"/>
            <consortium name="The Broad Institute Genome Sequencing Center for Infectious Disease"/>
            <person name="Wu L."/>
            <person name="Ma J."/>
        </authorList>
    </citation>
    <scope>NUCLEOTIDE SEQUENCE [LARGE SCALE GENOMIC DNA]</scope>
    <source>
        <strain evidence="2 3">CGMCC 1.12125</strain>
    </source>
</reference>
<keyword evidence="3" id="KW-1185">Reference proteome</keyword>
<sequence>MASSDSRDRLGRLAIGLLVLLGPVLILVITLEVLILFGDLTLREISLVEFLELYIIDLVLFVGLAYGIYRLTLWLVERRLPESVDALEDRDIETATDEESEPPEDT</sequence>
<evidence type="ECO:0000313" key="2">
    <source>
        <dbReference type="EMBL" id="MFD1589323.1"/>
    </source>
</evidence>
<dbReference type="RefSeq" id="WP_247381278.1">
    <property type="nucleotide sequence ID" value="NZ_JALLGV010000009.1"/>
</dbReference>
<keyword evidence="1" id="KW-1133">Transmembrane helix</keyword>
<evidence type="ECO:0000313" key="3">
    <source>
        <dbReference type="Proteomes" id="UP001597119"/>
    </source>
</evidence>
<comment type="caution">
    <text evidence="2">The sequence shown here is derived from an EMBL/GenBank/DDBJ whole genome shotgun (WGS) entry which is preliminary data.</text>
</comment>
<dbReference type="AlphaFoldDB" id="A0ABD6CHI3"/>
<keyword evidence="1" id="KW-0472">Membrane</keyword>
<protein>
    <recommendedName>
        <fullName evidence="4">CbaC protein</fullName>
    </recommendedName>
</protein>